<evidence type="ECO:0000256" key="1">
    <source>
        <dbReference type="SAM" id="MobiDB-lite"/>
    </source>
</evidence>
<evidence type="ECO:0000313" key="2">
    <source>
        <dbReference type="EMBL" id="ROR73684.1"/>
    </source>
</evidence>
<dbReference type="AlphaFoldDB" id="A0A3N2BF68"/>
<sequence length="71" mass="7509">MTSQLPDPVGIESDPQSLAEEHHADGAATPEDYAPDPEVVTATREADPADVAEQLDELPDLADPADEEPES</sequence>
<dbReference type="Proteomes" id="UP000280668">
    <property type="component" value="Unassembled WGS sequence"/>
</dbReference>
<reference evidence="2 3" key="1">
    <citation type="submission" date="2018-11" db="EMBL/GenBank/DDBJ databases">
        <title>Sequencing the genomes of 1000 actinobacteria strains.</title>
        <authorList>
            <person name="Klenk H.-P."/>
        </authorList>
    </citation>
    <scope>NUCLEOTIDE SEQUENCE [LARGE SCALE GENOMIC DNA]</scope>
    <source>
        <strain evidence="2 3">DSM 11294</strain>
    </source>
</reference>
<feature type="compositionally biased region" description="Acidic residues" evidence="1">
    <location>
        <begin position="48"/>
        <end position="71"/>
    </location>
</feature>
<dbReference type="RefSeq" id="WP_123304075.1">
    <property type="nucleotide sequence ID" value="NZ_RKHK01000001.1"/>
</dbReference>
<gene>
    <name evidence="2" type="ORF">EDD31_2072</name>
</gene>
<organism evidence="2 3">
    <name type="scientific">Bogoriella caseilytica</name>
    <dbReference type="NCBI Taxonomy" id="56055"/>
    <lineage>
        <taxon>Bacteria</taxon>
        <taxon>Bacillati</taxon>
        <taxon>Actinomycetota</taxon>
        <taxon>Actinomycetes</taxon>
        <taxon>Micrococcales</taxon>
        <taxon>Bogoriellaceae</taxon>
        <taxon>Bogoriella</taxon>
    </lineage>
</organism>
<dbReference type="EMBL" id="RKHK01000001">
    <property type="protein sequence ID" value="ROR73684.1"/>
    <property type="molecule type" value="Genomic_DNA"/>
</dbReference>
<accession>A0A3N2BF68</accession>
<comment type="caution">
    <text evidence="2">The sequence shown here is derived from an EMBL/GenBank/DDBJ whole genome shotgun (WGS) entry which is preliminary data.</text>
</comment>
<protein>
    <submittedName>
        <fullName evidence="2">Uncharacterized protein</fullName>
    </submittedName>
</protein>
<proteinExistence type="predicted"/>
<feature type="region of interest" description="Disordered" evidence="1">
    <location>
        <begin position="1"/>
        <end position="71"/>
    </location>
</feature>
<evidence type="ECO:0000313" key="3">
    <source>
        <dbReference type="Proteomes" id="UP000280668"/>
    </source>
</evidence>
<name>A0A3N2BF68_9MICO</name>
<keyword evidence="3" id="KW-1185">Reference proteome</keyword>